<sequence length="359" mass="39629">MQRLVVCCDGSWQHPGQETPSNVARLAQAVLPGDSIRQLVYYDSGVGSPHIAAPPRWSERVSETVQNCLGGVFGAGLEAKICNAYLFLVLNHRPGDEIYLFGYSRGAYTARSLAGLIYCSGLLRRDAMTRAREAWALYQGPDKPGSSAAKTFRESYAPRPYVTFLGCWDTVGMRGIPNITGVNAINQIVNRAHAFHDMVVNREIGAVRHACAIDEPRRALPLTDMEPHPASAPGQIKQAWFPGPHGAVGGGEKRHEALSGLALDWMAGEAQARGLQLDWSRLNRGEPRNALADYHVGFGLLSLLGRQARTLHLKGAFGFHRGVRARWAGRPYYRETRTALHHFASQERWRDFPAPQTRA</sequence>
<comment type="caution">
    <text evidence="2">The sequence shown here is derived from an EMBL/GenBank/DDBJ whole genome shotgun (WGS) entry which is preliminary data.</text>
</comment>
<feature type="domain" description="T6SS Phospholipase effector Tle1-like catalytic" evidence="1">
    <location>
        <begin position="3"/>
        <end position="268"/>
    </location>
</feature>
<evidence type="ECO:0000259" key="1">
    <source>
        <dbReference type="Pfam" id="PF09994"/>
    </source>
</evidence>
<accession>A0A5M6ZER6</accession>
<dbReference type="PANTHER" id="PTHR33840">
    <property type="match status" value="1"/>
</dbReference>
<evidence type="ECO:0000313" key="3">
    <source>
        <dbReference type="Proteomes" id="UP000325122"/>
    </source>
</evidence>
<reference evidence="2 3" key="1">
    <citation type="submission" date="2019-09" db="EMBL/GenBank/DDBJ databases">
        <authorList>
            <person name="Kevbrin V."/>
            <person name="Grouzdev D.S."/>
        </authorList>
    </citation>
    <scope>NUCLEOTIDE SEQUENCE [LARGE SCALE GENOMIC DNA]</scope>
    <source>
        <strain evidence="2 3">G-192</strain>
    </source>
</reference>
<dbReference type="RefSeq" id="WP_150023614.1">
    <property type="nucleotide sequence ID" value="NZ_VWOJ01000003.1"/>
</dbReference>
<dbReference type="Pfam" id="PF09994">
    <property type="entry name" value="T6SS_Tle1-like_cat"/>
    <property type="match status" value="1"/>
</dbReference>
<gene>
    <name evidence="2" type="ORF">F1654_11105</name>
</gene>
<keyword evidence="3" id="KW-1185">Reference proteome</keyword>
<dbReference type="AlphaFoldDB" id="A0A5M6ZER6"/>
<name>A0A5M6ZER6_9PROT</name>
<dbReference type="Proteomes" id="UP000325122">
    <property type="component" value="Unassembled WGS sequence"/>
</dbReference>
<dbReference type="EMBL" id="VWOJ01000003">
    <property type="protein sequence ID" value="KAA5802364.1"/>
    <property type="molecule type" value="Genomic_DNA"/>
</dbReference>
<proteinExistence type="predicted"/>
<dbReference type="PANTHER" id="PTHR33840:SF1">
    <property type="entry name" value="TLE1 PHOSPHOLIPASE DOMAIN-CONTAINING PROTEIN"/>
    <property type="match status" value="1"/>
</dbReference>
<protein>
    <submittedName>
        <fullName evidence="2">DUF2235 domain-containing protein</fullName>
    </submittedName>
</protein>
<evidence type="ECO:0000313" key="2">
    <source>
        <dbReference type="EMBL" id="KAA5802364.1"/>
    </source>
</evidence>
<dbReference type="InterPro" id="IPR018712">
    <property type="entry name" value="Tle1-like_cat"/>
</dbReference>
<organism evidence="2 3">
    <name type="scientific">Alkalicaulis satelles</name>
    <dbReference type="NCBI Taxonomy" id="2609175"/>
    <lineage>
        <taxon>Bacteria</taxon>
        <taxon>Pseudomonadati</taxon>
        <taxon>Pseudomonadota</taxon>
        <taxon>Alphaproteobacteria</taxon>
        <taxon>Maricaulales</taxon>
        <taxon>Maricaulaceae</taxon>
        <taxon>Alkalicaulis</taxon>
    </lineage>
</organism>